<organism evidence="1 2">
    <name type="scientific">Hominisplanchenecus faecis</name>
    <dbReference type="NCBI Taxonomy" id="2885351"/>
    <lineage>
        <taxon>Bacteria</taxon>
        <taxon>Bacillati</taxon>
        <taxon>Bacillota</taxon>
        <taxon>Clostridia</taxon>
        <taxon>Lachnospirales</taxon>
        <taxon>Lachnospiraceae</taxon>
        <taxon>Hominisplanchenecus</taxon>
    </lineage>
</organism>
<proteinExistence type="predicted"/>
<dbReference type="EMBL" id="JAJEQE010000008">
    <property type="protein sequence ID" value="MCC2148447.1"/>
    <property type="molecule type" value="Genomic_DNA"/>
</dbReference>
<evidence type="ECO:0000313" key="1">
    <source>
        <dbReference type="EMBL" id="MCC2148447.1"/>
    </source>
</evidence>
<protein>
    <submittedName>
        <fullName evidence="1">Uncharacterized protein</fullName>
    </submittedName>
</protein>
<accession>A0ABS8ETT1</accession>
<dbReference type="Proteomes" id="UP001299235">
    <property type="component" value="Unassembled WGS sequence"/>
</dbReference>
<sequence length="55" mass="6175">MLIKEYDTILLKDGRKAAVVEILDDTHFLVDVGDSPTDWDTIDATIDDIVKVIDN</sequence>
<reference evidence="1 2" key="1">
    <citation type="submission" date="2021-10" db="EMBL/GenBank/DDBJ databases">
        <title>Anaerobic single-cell dispensing facilitates the cultivation of human gut bacteria.</title>
        <authorList>
            <person name="Afrizal A."/>
        </authorList>
    </citation>
    <scope>NUCLEOTIDE SEQUENCE [LARGE SCALE GENOMIC DNA]</scope>
    <source>
        <strain evidence="1 2">CLA-AA-H246</strain>
    </source>
</reference>
<evidence type="ECO:0000313" key="2">
    <source>
        <dbReference type="Proteomes" id="UP001299235"/>
    </source>
</evidence>
<keyword evidence="2" id="KW-1185">Reference proteome</keyword>
<gene>
    <name evidence="1" type="ORF">LKD42_04145</name>
</gene>
<comment type="caution">
    <text evidence="1">The sequence shown here is derived from an EMBL/GenBank/DDBJ whole genome shotgun (WGS) entry which is preliminary data.</text>
</comment>
<name>A0ABS8ETT1_9FIRM</name>
<dbReference type="RefSeq" id="WP_022118443.1">
    <property type="nucleotide sequence ID" value="NZ_JAJEQE010000008.1"/>
</dbReference>